<feature type="region of interest" description="Disordered" evidence="1">
    <location>
        <begin position="457"/>
        <end position="508"/>
    </location>
</feature>
<sequence>MSLFDLFRRSKPAAANPEHARPTPAPTGDAIPEAAPDPDEDLLRYPPFIKGLPASDVDALLAKQTELLRRLQDGLGMTDTDYRELVLPVVRRLAAFVHLLPASEAHHHRGSGGLLRHSLEVGFLAAQASMRHVFALDREPKDRYHLEPRWRVASGLAGLLHDIGKPVADLEVSDRDGTLTWCPHEEPLLDWARRHALQRYYLRWRETRRHNAHLQMGTLVVHAILTPEIKTWLSRDPAILANLIAVVGGQEESSVLGTVVGNADRASVARDLRENRIDPDAFALGVPVDRYLIDAMRRLVREGTWTVNTPGARLWMLADGLHVVWPQGGEDIAALLARDKIPGIPKAPETIADILVERGHATTYREEERDRFYRRIAPAPLVKDGKPVQLTMLLLASPELVFAGHPPAPVARWQESATSGPVRIEDPAERIMSDADALDDRDTDVTAAAPFDLITEAEHTAGPDAPVATTASPPRPFADSEPVPNPAAEARPQPRARDDPASSARSWLASRGTGGLALITLLRSIADGERPAEILVRRDRHLLIPYPEGLTALAVPGIGMEPAEVLHALWDGGLLAIDPRRPLLRVREIDGRMRAMLTVEASAAVATLLDRMVEPSVEPLVEVPVDRVAPKAFGVAPNADGPIESEAVGNPSRQADALEAPEAQPGANLLAPAPPKPQPRRSAARAFAEDLAAQCRAGRVPTTAVPNGLLIDHATLAALAAEHRIPPSKLLRRLKHQPDFIPDTRGIILAGRA</sequence>
<organism evidence="3 4">
    <name type="scientific">Thiocapsa marina 5811</name>
    <dbReference type="NCBI Taxonomy" id="768671"/>
    <lineage>
        <taxon>Bacteria</taxon>
        <taxon>Pseudomonadati</taxon>
        <taxon>Pseudomonadota</taxon>
        <taxon>Gammaproteobacteria</taxon>
        <taxon>Chromatiales</taxon>
        <taxon>Chromatiaceae</taxon>
        <taxon>Thiocapsa</taxon>
    </lineage>
</organism>
<evidence type="ECO:0000259" key="2">
    <source>
        <dbReference type="SMART" id="SM00471"/>
    </source>
</evidence>
<dbReference type="Proteomes" id="UP000005459">
    <property type="component" value="Unassembled WGS sequence"/>
</dbReference>
<dbReference type="SMART" id="SM00471">
    <property type="entry name" value="HDc"/>
    <property type="match status" value="1"/>
</dbReference>
<dbReference type="SUPFAM" id="SSF109604">
    <property type="entry name" value="HD-domain/PDEase-like"/>
    <property type="match status" value="1"/>
</dbReference>
<dbReference type="Pfam" id="PF07514">
    <property type="entry name" value="TraI_2"/>
    <property type="match status" value="1"/>
</dbReference>
<feature type="region of interest" description="Disordered" evidence="1">
    <location>
        <begin position="9"/>
        <end position="37"/>
    </location>
</feature>
<protein>
    <submittedName>
        <fullName evidence="3">Relaxase</fullName>
    </submittedName>
</protein>
<evidence type="ECO:0000313" key="4">
    <source>
        <dbReference type="Proteomes" id="UP000005459"/>
    </source>
</evidence>
<gene>
    <name evidence="3" type="ORF">ThimaDRAFT_1922</name>
</gene>
<feature type="region of interest" description="Disordered" evidence="1">
    <location>
        <begin position="636"/>
        <end position="656"/>
    </location>
</feature>
<evidence type="ECO:0000313" key="3">
    <source>
        <dbReference type="EMBL" id="EGV19118.1"/>
    </source>
</evidence>
<dbReference type="InterPro" id="IPR011119">
    <property type="entry name" value="Unchr_helicase_relaxase_TraI"/>
</dbReference>
<accession>F9UAH0</accession>
<dbReference type="Gene3D" id="1.10.3210.40">
    <property type="match status" value="1"/>
</dbReference>
<dbReference type="AlphaFoldDB" id="F9UAH0"/>
<keyword evidence="4" id="KW-1185">Reference proteome</keyword>
<proteinExistence type="predicted"/>
<dbReference type="PATRIC" id="fig|768671.3.peg.2042"/>
<dbReference type="InterPro" id="IPR003607">
    <property type="entry name" value="HD/PDEase_dom"/>
</dbReference>
<name>F9UAH0_9GAMM</name>
<reference evidence="3 4" key="1">
    <citation type="submission" date="2011-06" db="EMBL/GenBank/DDBJ databases">
        <title>The draft genome of Thiocapsa marina 5811.</title>
        <authorList>
            <consortium name="US DOE Joint Genome Institute (JGI-PGF)"/>
            <person name="Lucas S."/>
            <person name="Han J."/>
            <person name="Cheng J.-F."/>
            <person name="Goodwin L."/>
            <person name="Pitluck S."/>
            <person name="Peters L."/>
            <person name="Land M.L."/>
            <person name="Hauser L."/>
            <person name="Vogl K."/>
            <person name="Liu Z."/>
            <person name="Imhoff J."/>
            <person name="Thiel V."/>
            <person name="Frigaard N.-U."/>
            <person name="Bryant D."/>
            <person name="Woyke T.J."/>
        </authorList>
    </citation>
    <scope>NUCLEOTIDE SEQUENCE [LARGE SCALE GENOMIC DNA]</scope>
    <source>
        <strain evidence="3 4">5811</strain>
    </source>
</reference>
<feature type="domain" description="HD/PDEase" evidence="2">
    <location>
        <begin position="110"/>
        <end position="450"/>
    </location>
</feature>
<dbReference type="RefSeq" id="WP_007192798.1">
    <property type="nucleotide sequence ID" value="NZ_AFWV01000005.1"/>
</dbReference>
<dbReference type="STRING" id="768671.ThimaDRAFT_1922"/>
<dbReference type="OrthoDB" id="6190309at2"/>
<dbReference type="EMBL" id="AFWV01000005">
    <property type="protein sequence ID" value="EGV19118.1"/>
    <property type="molecule type" value="Genomic_DNA"/>
</dbReference>
<evidence type="ECO:0000256" key="1">
    <source>
        <dbReference type="SAM" id="MobiDB-lite"/>
    </source>
</evidence>
<dbReference type="NCBIfam" id="NF041494">
    <property type="entry name" value="MobH"/>
    <property type="match status" value="1"/>
</dbReference>
<dbReference type="eggNOG" id="COG3481">
    <property type="taxonomic scope" value="Bacteria"/>
</dbReference>